<dbReference type="PANTHER" id="PTHR47495">
    <property type="entry name" value="ALDEHYDE DEHYDROGENASE"/>
    <property type="match status" value="1"/>
</dbReference>
<protein>
    <submittedName>
        <fullName evidence="2">Membrane-bound aldehyde dehydrogenase [pyrroloquinoline-quinone]</fullName>
        <ecNumber evidence="2">1.2.5.2</ecNumber>
    </submittedName>
</protein>
<dbReference type="InterPro" id="IPR006311">
    <property type="entry name" value="TAT_signal"/>
</dbReference>
<gene>
    <name evidence="2" type="ORF">Pla133_00820</name>
</gene>
<dbReference type="InterPro" id="IPR052516">
    <property type="entry name" value="N-heterocyclic_Hydroxylase"/>
</dbReference>
<dbReference type="InterPro" id="IPR000674">
    <property type="entry name" value="Ald_Oxase/Xan_DH_a/b"/>
</dbReference>
<dbReference type="SMART" id="SM01008">
    <property type="entry name" value="Ald_Xan_dh_C"/>
    <property type="match status" value="1"/>
</dbReference>
<sequence length="762" mass="81860">MGSSLNIGAPVTRRGFLASLAAGSLVLAARVSPASTLLAVVGQDGSDTAFEPNLWLSIDPSGAVTIVTHRSEMGTGIRTSLPMVVADELEADWARVTLRQAIGDARYGDQNTDGSRSVRQFYEVMRVAGAAARTLLERAAAEIWGVDAAECKARLHEVHHAATGRSIGFGELVARARTLEAPAEGELTFKTPAERRYVGQPVPIVDLADMVTGRATFGIDARREGQLFAVVARSPVLGAPLKSVDDTAAREVAGVVDVLTIPGYEGVHGFQPLGGVAVLANSTWAAIAGRKALKLEWGESDNDSYDSEAFEREMVATSRRAGTSWRTAGDTAAAFEAADEGSVHEADYYVPLLAHASMEPPAAVAEVTVDEDGKAIRCEAWAATQNPQAAQEQVAATLGLELADVIVNVTLLGGGFGRKSKPDYVAEAAWLSRATRRPVHVTWTREDDIRHDYYHTVAAVHMRAAVDERGMPTAWLQRSVFPPIFSTFAPGMTSPSDFELALGFTDVPYVLPNLTVESGDAPAHVRIGWLRSVAHIYHALAVCSFPDELARRAGRDPYEYLMELLGEDRLLDLEGVQYPNQGESLERYPFDVGRLKAVTKRVAQMAGWGRELPKGKGLGIACHRSFLSYYATVVEVDVDRRGALTIPKVWSVLDAGLILNPDRVRAQMEGATAFGASLALHGEITAVDGAIQQSNFHDYKVARMYDSPRAIECEIVSSEALPGGVGETGVPPFAPALCNAIAAATGVRVRRLPISKTDLRWS</sequence>
<reference evidence="2 3" key="1">
    <citation type="submission" date="2019-02" db="EMBL/GenBank/DDBJ databases">
        <title>Deep-cultivation of Planctomycetes and their phenomic and genomic characterization uncovers novel biology.</title>
        <authorList>
            <person name="Wiegand S."/>
            <person name="Jogler M."/>
            <person name="Boedeker C."/>
            <person name="Pinto D."/>
            <person name="Vollmers J."/>
            <person name="Rivas-Marin E."/>
            <person name="Kohn T."/>
            <person name="Peeters S.H."/>
            <person name="Heuer A."/>
            <person name="Rast P."/>
            <person name="Oberbeckmann S."/>
            <person name="Bunk B."/>
            <person name="Jeske O."/>
            <person name="Meyerdierks A."/>
            <person name="Storesund J.E."/>
            <person name="Kallscheuer N."/>
            <person name="Luecker S."/>
            <person name="Lage O.M."/>
            <person name="Pohl T."/>
            <person name="Merkel B.J."/>
            <person name="Hornburger P."/>
            <person name="Mueller R.-W."/>
            <person name="Bruemmer F."/>
            <person name="Labrenz M."/>
            <person name="Spormann A.M."/>
            <person name="Op den Camp H."/>
            <person name="Overmann J."/>
            <person name="Amann R."/>
            <person name="Jetten M.S.M."/>
            <person name="Mascher T."/>
            <person name="Medema M.H."/>
            <person name="Devos D.P."/>
            <person name="Kaster A.-K."/>
            <person name="Ovreas L."/>
            <person name="Rohde M."/>
            <person name="Galperin M.Y."/>
            <person name="Jogler C."/>
        </authorList>
    </citation>
    <scope>NUCLEOTIDE SEQUENCE [LARGE SCALE GENOMIC DNA]</scope>
    <source>
        <strain evidence="2 3">Pla133</strain>
    </source>
</reference>
<dbReference type="AlphaFoldDB" id="A0A518BDG1"/>
<dbReference type="RefSeq" id="WP_145061249.1">
    <property type="nucleotide sequence ID" value="NZ_CP036287.1"/>
</dbReference>
<dbReference type="SUPFAM" id="SSF56003">
    <property type="entry name" value="Molybdenum cofactor-binding domain"/>
    <property type="match status" value="2"/>
</dbReference>
<dbReference type="GO" id="GO:0047113">
    <property type="term" value="F:aldehyde dehydrogenase (quinone) activity"/>
    <property type="evidence" value="ECO:0007669"/>
    <property type="project" value="UniProtKB-EC"/>
</dbReference>
<accession>A0A518BDG1</accession>
<dbReference type="InterPro" id="IPR046867">
    <property type="entry name" value="AldOxase/xan_DH_MoCoBD2"/>
</dbReference>
<evidence type="ECO:0000313" key="3">
    <source>
        <dbReference type="Proteomes" id="UP000316921"/>
    </source>
</evidence>
<evidence type="ECO:0000259" key="1">
    <source>
        <dbReference type="SMART" id="SM01008"/>
    </source>
</evidence>
<dbReference type="InterPro" id="IPR012368">
    <property type="entry name" value="OxRdtase_Mopterin-bd_su_IorB"/>
</dbReference>
<dbReference type="KEGG" id="pbap:Pla133_00820"/>
<dbReference type="Pfam" id="PF20256">
    <property type="entry name" value="MoCoBD_2"/>
    <property type="match status" value="2"/>
</dbReference>
<dbReference type="PANTHER" id="PTHR47495:SF3">
    <property type="entry name" value="BLR6219 PROTEIN"/>
    <property type="match status" value="1"/>
</dbReference>
<name>A0A518BDG1_9BACT</name>
<organism evidence="2 3">
    <name type="scientific">Engelhardtia mirabilis</name>
    <dbReference type="NCBI Taxonomy" id="2528011"/>
    <lineage>
        <taxon>Bacteria</taxon>
        <taxon>Pseudomonadati</taxon>
        <taxon>Planctomycetota</taxon>
        <taxon>Planctomycetia</taxon>
        <taxon>Planctomycetia incertae sedis</taxon>
        <taxon>Engelhardtia</taxon>
    </lineage>
</organism>
<keyword evidence="3" id="KW-1185">Reference proteome</keyword>
<dbReference type="Pfam" id="PF02738">
    <property type="entry name" value="MoCoBD_1"/>
    <property type="match status" value="1"/>
</dbReference>
<dbReference type="Proteomes" id="UP000316921">
    <property type="component" value="Chromosome"/>
</dbReference>
<keyword evidence="2" id="KW-0560">Oxidoreductase</keyword>
<dbReference type="EMBL" id="CP036287">
    <property type="protein sequence ID" value="QDU65019.1"/>
    <property type="molecule type" value="Genomic_DNA"/>
</dbReference>
<dbReference type="Gene3D" id="3.30.365.10">
    <property type="entry name" value="Aldehyde oxidase/xanthine dehydrogenase, molybdopterin binding domain"/>
    <property type="match status" value="4"/>
</dbReference>
<feature type="domain" description="Aldehyde oxidase/xanthine dehydrogenase a/b hammerhead" evidence="1">
    <location>
        <begin position="212"/>
        <end position="301"/>
    </location>
</feature>
<dbReference type="PROSITE" id="PS51318">
    <property type="entry name" value="TAT"/>
    <property type="match status" value="1"/>
</dbReference>
<proteinExistence type="predicted"/>
<dbReference type="InterPro" id="IPR037165">
    <property type="entry name" value="AldOxase/xan_DH_Mopterin-bd_sf"/>
</dbReference>
<dbReference type="InterPro" id="IPR008274">
    <property type="entry name" value="AldOxase/xan_DH_MoCoBD1"/>
</dbReference>
<dbReference type="Gene3D" id="3.90.1170.50">
    <property type="entry name" value="Aldehyde oxidase/xanthine dehydrogenase, a/b hammerhead"/>
    <property type="match status" value="1"/>
</dbReference>
<dbReference type="EC" id="1.2.5.2" evidence="2"/>
<dbReference type="PIRSF" id="PIRSF036389">
    <property type="entry name" value="IOR_B"/>
    <property type="match status" value="1"/>
</dbReference>
<evidence type="ECO:0000313" key="2">
    <source>
        <dbReference type="EMBL" id="QDU65019.1"/>
    </source>
</evidence>